<name>A0ABM9ARF8_9BACT</name>
<evidence type="ECO:0000256" key="8">
    <source>
        <dbReference type="ARBA" id="ARBA00022989"/>
    </source>
</evidence>
<dbReference type="Gene3D" id="3.90.930.1">
    <property type="match status" value="1"/>
</dbReference>
<feature type="signal peptide" evidence="10">
    <location>
        <begin position="1"/>
        <end position="19"/>
    </location>
</feature>
<dbReference type="Proteomes" id="UP000837932">
    <property type="component" value="Unassembled WGS sequence"/>
</dbReference>
<feature type="domain" description="TonB C-terminal" evidence="11">
    <location>
        <begin position="179"/>
        <end position="268"/>
    </location>
</feature>
<evidence type="ECO:0000259" key="11">
    <source>
        <dbReference type="PROSITE" id="PS52015"/>
    </source>
</evidence>
<keyword evidence="7" id="KW-0653">Protein transport</keyword>
<dbReference type="InterPro" id="IPR011652">
    <property type="entry name" value="MORN_2"/>
</dbReference>
<proteinExistence type="inferred from homology"/>
<dbReference type="SUPFAM" id="SSF74653">
    <property type="entry name" value="TolA/TonB C-terminal domain"/>
    <property type="match status" value="1"/>
</dbReference>
<dbReference type="Pfam" id="PF07661">
    <property type="entry name" value="MORN_2"/>
    <property type="match status" value="2"/>
</dbReference>
<dbReference type="Gene3D" id="3.30.1150.10">
    <property type="match status" value="1"/>
</dbReference>
<dbReference type="SUPFAM" id="SSF82185">
    <property type="entry name" value="Histone H3 K4-specific methyltransferase SET7/9 N-terminal domain"/>
    <property type="match status" value="1"/>
</dbReference>
<dbReference type="InterPro" id="IPR037682">
    <property type="entry name" value="TonB_C"/>
</dbReference>
<keyword evidence="9" id="KW-0472">Membrane</keyword>
<dbReference type="InterPro" id="IPR006260">
    <property type="entry name" value="TonB/TolA_C"/>
</dbReference>
<evidence type="ECO:0000256" key="3">
    <source>
        <dbReference type="ARBA" id="ARBA00022448"/>
    </source>
</evidence>
<organism evidence="12 13">
    <name type="scientific">Emticicia aquatica</name>
    <dbReference type="NCBI Taxonomy" id="1681835"/>
    <lineage>
        <taxon>Bacteria</taxon>
        <taxon>Pseudomonadati</taxon>
        <taxon>Bacteroidota</taxon>
        <taxon>Cytophagia</taxon>
        <taxon>Cytophagales</taxon>
        <taxon>Leadbetterellaceae</taxon>
        <taxon>Emticicia</taxon>
    </lineage>
</organism>
<evidence type="ECO:0000313" key="13">
    <source>
        <dbReference type="Proteomes" id="UP000837932"/>
    </source>
</evidence>
<accession>A0ABM9ARF8</accession>
<keyword evidence="5" id="KW-0997">Cell inner membrane</keyword>
<dbReference type="RefSeq" id="WP_238806648.1">
    <property type="nucleotide sequence ID" value="NZ_CAKLPY010000002.1"/>
</dbReference>
<evidence type="ECO:0000313" key="12">
    <source>
        <dbReference type="EMBL" id="CAH0996079.1"/>
    </source>
</evidence>
<comment type="subcellular location">
    <subcellularLocation>
        <location evidence="1">Cell inner membrane</location>
        <topology evidence="1">Single-pass membrane protein</topology>
        <orientation evidence="1">Periplasmic side</orientation>
    </subcellularLocation>
</comment>
<dbReference type="InterPro" id="IPR051045">
    <property type="entry name" value="TonB-dependent_transducer"/>
</dbReference>
<gene>
    <name evidence="12" type="ORF">EMA8858_02209</name>
</gene>
<dbReference type="PANTHER" id="PTHR33446:SF2">
    <property type="entry name" value="PROTEIN TONB"/>
    <property type="match status" value="1"/>
</dbReference>
<dbReference type="EMBL" id="CAKLPY010000002">
    <property type="protein sequence ID" value="CAH0996079.1"/>
    <property type="molecule type" value="Genomic_DNA"/>
</dbReference>
<evidence type="ECO:0000256" key="7">
    <source>
        <dbReference type="ARBA" id="ARBA00022927"/>
    </source>
</evidence>
<sequence length="268" mass="30362">MRKVLTSAVILSCGISAFAQTSEHSLIYAKVSEKISSKIDLSSNDISRKYFNANYEEVKSLEAAKFIQIKKKNSSGIYDVTEFNAEGFLRMEGSFADEKLEMKNGKFKFYRPNGVVDYEGVYDENMPTGEWKFYFPNGQMSSIEVYENGNRIKEEYWNEDGSALLKKSVGERLLPLFMGGQLVMSEYLKKNLVYPAEAVASKISGKVVVSFWVNEDGTIADPKIEESLGTAFDNAVLKMVKEMPKWLPAKHHNRAAKQMYILPVTFQL</sequence>
<comment type="caution">
    <text evidence="12">The sequence shown here is derived from an EMBL/GenBank/DDBJ whole genome shotgun (WGS) entry which is preliminary data.</text>
</comment>
<evidence type="ECO:0000256" key="9">
    <source>
        <dbReference type="ARBA" id="ARBA00023136"/>
    </source>
</evidence>
<keyword evidence="8" id="KW-1133">Transmembrane helix</keyword>
<dbReference type="PANTHER" id="PTHR33446">
    <property type="entry name" value="PROTEIN TONB-RELATED"/>
    <property type="match status" value="1"/>
</dbReference>
<dbReference type="Pfam" id="PF03544">
    <property type="entry name" value="TonB_C"/>
    <property type="match status" value="1"/>
</dbReference>
<comment type="similarity">
    <text evidence="2">Belongs to the TonB family.</text>
</comment>
<keyword evidence="3" id="KW-0813">Transport</keyword>
<evidence type="ECO:0000256" key="1">
    <source>
        <dbReference type="ARBA" id="ARBA00004383"/>
    </source>
</evidence>
<keyword evidence="6" id="KW-0812">Transmembrane</keyword>
<evidence type="ECO:0000256" key="6">
    <source>
        <dbReference type="ARBA" id="ARBA00022692"/>
    </source>
</evidence>
<dbReference type="PROSITE" id="PS52015">
    <property type="entry name" value="TONB_CTD"/>
    <property type="match status" value="1"/>
</dbReference>
<keyword evidence="10" id="KW-0732">Signal</keyword>
<dbReference type="NCBIfam" id="TIGR01352">
    <property type="entry name" value="tonB_Cterm"/>
    <property type="match status" value="1"/>
</dbReference>
<keyword evidence="13" id="KW-1185">Reference proteome</keyword>
<evidence type="ECO:0000256" key="5">
    <source>
        <dbReference type="ARBA" id="ARBA00022519"/>
    </source>
</evidence>
<reference evidence="12" key="1">
    <citation type="submission" date="2021-12" db="EMBL/GenBank/DDBJ databases">
        <authorList>
            <person name="Rodrigo-Torres L."/>
            <person name="Arahal R. D."/>
            <person name="Lucena T."/>
        </authorList>
    </citation>
    <scope>NUCLEOTIDE SEQUENCE</scope>
    <source>
        <strain evidence="12">CECT 8858</strain>
    </source>
</reference>
<evidence type="ECO:0000256" key="4">
    <source>
        <dbReference type="ARBA" id="ARBA00022475"/>
    </source>
</evidence>
<keyword evidence="4" id="KW-1003">Cell membrane</keyword>
<protein>
    <recommendedName>
        <fullName evidence="11">TonB C-terminal domain-containing protein</fullName>
    </recommendedName>
</protein>
<evidence type="ECO:0000256" key="2">
    <source>
        <dbReference type="ARBA" id="ARBA00006555"/>
    </source>
</evidence>
<feature type="chain" id="PRO_5045546856" description="TonB C-terminal domain-containing protein" evidence="10">
    <location>
        <begin position="20"/>
        <end position="268"/>
    </location>
</feature>
<evidence type="ECO:0000256" key="10">
    <source>
        <dbReference type="SAM" id="SignalP"/>
    </source>
</evidence>